<evidence type="ECO:0000313" key="2">
    <source>
        <dbReference type="EMBL" id="CRL37675.1"/>
    </source>
</evidence>
<dbReference type="SUPFAM" id="SSF47413">
    <property type="entry name" value="lambda repressor-like DNA-binding domains"/>
    <property type="match status" value="1"/>
</dbReference>
<dbReference type="Proteomes" id="UP000049472">
    <property type="component" value="Unassembled WGS sequence"/>
</dbReference>
<protein>
    <recommendedName>
        <fullName evidence="1">HTH cro/C1-type domain-containing protein</fullName>
    </recommendedName>
</protein>
<accession>A0A0M6WMA2</accession>
<dbReference type="EMBL" id="CVRQ01000019">
    <property type="protein sequence ID" value="CRL37675.1"/>
    <property type="molecule type" value="Genomic_DNA"/>
</dbReference>
<proteinExistence type="predicted"/>
<evidence type="ECO:0000259" key="1">
    <source>
        <dbReference type="PROSITE" id="PS50943"/>
    </source>
</evidence>
<dbReference type="RefSeq" id="WP_055061825.1">
    <property type="nucleotide sequence ID" value="NZ_CVRQ01000019.1"/>
</dbReference>
<organism evidence="2 3">
    <name type="scientific">Agathobacter rectalis</name>
    <dbReference type="NCBI Taxonomy" id="39491"/>
    <lineage>
        <taxon>Bacteria</taxon>
        <taxon>Bacillati</taxon>
        <taxon>Bacillota</taxon>
        <taxon>Clostridia</taxon>
        <taxon>Lachnospirales</taxon>
        <taxon>Lachnospiraceae</taxon>
        <taxon>Agathobacter</taxon>
    </lineage>
</organism>
<dbReference type="CDD" id="cd00093">
    <property type="entry name" value="HTH_XRE"/>
    <property type="match status" value="1"/>
</dbReference>
<dbReference type="InterPro" id="IPR010982">
    <property type="entry name" value="Lambda_DNA-bd_dom_sf"/>
</dbReference>
<keyword evidence="3" id="KW-1185">Reference proteome</keyword>
<evidence type="ECO:0000313" key="3">
    <source>
        <dbReference type="Proteomes" id="UP000049472"/>
    </source>
</evidence>
<dbReference type="PROSITE" id="PS50943">
    <property type="entry name" value="HTH_CROC1"/>
    <property type="match status" value="1"/>
</dbReference>
<dbReference type="InterPro" id="IPR001387">
    <property type="entry name" value="Cro/C1-type_HTH"/>
</dbReference>
<dbReference type="AlphaFoldDB" id="A0A0M6WMA2"/>
<name>A0A0M6WMA2_9FIRM</name>
<gene>
    <name evidence="2" type="ORF">T1815_16431</name>
</gene>
<dbReference type="Pfam" id="PF01381">
    <property type="entry name" value="HTH_3"/>
    <property type="match status" value="1"/>
</dbReference>
<dbReference type="GO" id="GO:0003677">
    <property type="term" value="F:DNA binding"/>
    <property type="evidence" value="ECO:0007669"/>
    <property type="project" value="InterPro"/>
</dbReference>
<dbReference type="SMART" id="SM00530">
    <property type="entry name" value="HTH_XRE"/>
    <property type="match status" value="1"/>
</dbReference>
<feature type="domain" description="HTH cro/C1-type" evidence="1">
    <location>
        <begin position="7"/>
        <end position="61"/>
    </location>
</feature>
<reference evidence="3" key="1">
    <citation type="submission" date="2015-05" db="EMBL/GenBank/DDBJ databases">
        <authorList>
            <consortium name="Pathogen Informatics"/>
        </authorList>
    </citation>
    <scope>NUCLEOTIDE SEQUENCE [LARGE SCALE GENOMIC DNA]</scope>
    <source>
        <strain evidence="3">T1-815</strain>
    </source>
</reference>
<sequence length="75" mass="8616">MKIINNLKGIRTQRKIAQKQLAMDTGYDPRTIRRVELGECCPSAEFMFDMSDYFGVPIEEIFALDKSTKSVQRGK</sequence>
<dbReference type="Gene3D" id="1.10.260.40">
    <property type="entry name" value="lambda repressor-like DNA-binding domains"/>
    <property type="match status" value="1"/>
</dbReference>